<name>A0AAJ8JRI9_9TREE</name>
<dbReference type="Proteomes" id="UP000094043">
    <property type="component" value="Chromosome 3"/>
</dbReference>
<evidence type="ECO:0000256" key="1">
    <source>
        <dbReference type="SAM" id="MobiDB-lite"/>
    </source>
</evidence>
<feature type="compositionally biased region" description="Polar residues" evidence="1">
    <location>
        <begin position="1"/>
        <end position="17"/>
    </location>
</feature>
<feature type="compositionally biased region" description="Polar residues" evidence="1">
    <location>
        <begin position="30"/>
        <end position="39"/>
    </location>
</feature>
<feature type="compositionally biased region" description="Low complexity" evidence="1">
    <location>
        <begin position="18"/>
        <end position="29"/>
    </location>
</feature>
<evidence type="ECO:0000313" key="3">
    <source>
        <dbReference type="Proteomes" id="UP000094043"/>
    </source>
</evidence>
<proteinExistence type="predicted"/>
<dbReference type="KEGG" id="cdep:91086507"/>
<keyword evidence="3" id="KW-1185">Reference proteome</keyword>
<reference evidence="2" key="1">
    <citation type="submission" date="2016-06" db="EMBL/GenBank/DDBJ databases">
        <authorList>
            <person name="Cuomo C."/>
            <person name="Litvintseva A."/>
            <person name="Heitman J."/>
            <person name="Chen Y."/>
            <person name="Sun S."/>
            <person name="Springer D."/>
            <person name="Dromer F."/>
            <person name="Young S."/>
            <person name="Zeng Q."/>
            <person name="Chapman S."/>
            <person name="Gujja S."/>
            <person name="Saif S."/>
            <person name="Birren B."/>
        </authorList>
    </citation>
    <scope>NUCLEOTIDE SEQUENCE</scope>
    <source>
        <strain evidence="2">CBS 7841</strain>
    </source>
</reference>
<dbReference type="AlphaFoldDB" id="A0AAJ8JRI9"/>
<dbReference type="RefSeq" id="XP_066067819.1">
    <property type="nucleotide sequence ID" value="XM_066211722.1"/>
</dbReference>
<organism evidence="2 3">
    <name type="scientific">Cryptococcus depauperatus CBS 7841</name>
    <dbReference type="NCBI Taxonomy" id="1295531"/>
    <lineage>
        <taxon>Eukaryota</taxon>
        <taxon>Fungi</taxon>
        <taxon>Dikarya</taxon>
        <taxon>Basidiomycota</taxon>
        <taxon>Agaricomycotina</taxon>
        <taxon>Tremellomycetes</taxon>
        <taxon>Tremellales</taxon>
        <taxon>Cryptococcaceae</taxon>
        <taxon>Cryptococcus</taxon>
    </lineage>
</organism>
<accession>A0AAJ8JRI9</accession>
<evidence type="ECO:0000313" key="2">
    <source>
        <dbReference type="EMBL" id="WVN87119.1"/>
    </source>
</evidence>
<protein>
    <submittedName>
        <fullName evidence="2">Uncharacterized protein</fullName>
    </submittedName>
</protein>
<dbReference type="EMBL" id="CP143786">
    <property type="protein sequence ID" value="WVN87119.1"/>
    <property type="molecule type" value="Genomic_DNA"/>
</dbReference>
<dbReference type="GeneID" id="91086507"/>
<reference evidence="2" key="2">
    <citation type="journal article" date="2022" name="Elife">
        <title>Obligate sexual reproduction of a homothallic fungus closely related to the Cryptococcus pathogenic species complex.</title>
        <authorList>
            <person name="Passer A.R."/>
            <person name="Clancey S.A."/>
            <person name="Shea T."/>
            <person name="David-Palma M."/>
            <person name="Averette A.F."/>
            <person name="Boekhout T."/>
            <person name="Porcel B.M."/>
            <person name="Nowrousian M."/>
            <person name="Cuomo C.A."/>
            <person name="Sun S."/>
            <person name="Heitman J."/>
            <person name="Coelho M.A."/>
        </authorList>
    </citation>
    <scope>NUCLEOTIDE SEQUENCE</scope>
    <source>
        <strain evidence="2">CBS 7841</strain>
    </source>
</reference>
<reference evidence="2" key="3">
    <citation type="submission" date="2024-01" db="EMBL/GenBank/DDBJ databases">
        <authorList>
            <person name="Coelho M.A."/>
            <person name="David-Palma M."/>
            <person name="Shea T."/>
            <person name="Sun S."/>
            <person name="Cuomo C.A."/>
            <person name="Heitman J."/>
        </authorList>
    </citation>
    <scope>NUCLEOTIDE SEQUENCE</scope>
    <source>
        <strain evidence="2">CBS 7841</strain>
    </source>
</reference>
<feature type="region of interest" description="Disordered" evidence="1">
    <location>
        <begin position="167"/>
        <end position="190"/>
    </location>
</feature>
<feature type="region of interest" description="Disordered" evidence="1">
    <location>
        <begin position="1"/>
        <end position="69"/>
    </location>
</feature>
<sequence>MNLSRIYNGELQRSTTWQQQQEPQSGPGSDTSQQGSACSPSVEPPNPPDQPGSSSFKSEREWPSGTGTYRAGVHLGYAVEDLDDMTKTSHLIPNEKVTEIRNSMSGLSTTLKEKNATDVDVAATIKETKRLGNQLYYYQDKPECSDIERRGINHVTESLYHAREALSEWESTPSESANSIAPSALNDADG</sequence>
<gene>
    <name evidence="2" type="ORF">L203_102295</name>
</gene>
<feature type="compositionally biased region" description="Polar residues" evidence="1">
    <location>
        <begin position="169"/>
        <end position="181"/>
    </location>
</feature>